<dbReference type="Proteomes" id="UP000450676">
    <property type="component" value="Unassembled WGS sequence"/>
</dbReference>
<dbReference type="PANTHER" id="PTHR42815:SF2">
    <property type="entry name" value="FAD-BINDING, PUTATIVE (AFU_ORTHOLOGUE AFUA_6G07600)-RELATED"/>
    <property type="match status" value="1"/>
</dbReference>
<comment type="caution">
    <text evidence="1">The sequence shown here is derived from an EMBL/GenBank/DDBJ whole genome shotgun (WGS) entry which is preliminary data.</text>
</comment>
<reference evidence="1 2" key="1">
    <citation type="submission" date="2019-12" db="EMBL/GenBank/DDBJ databases">
        <title>Novel species isolated from a subtropical stream in China.</title>
        <authorList>
            <person name="Lu H."/>
        </authorList>
    </citation>
    <scope>NUCLEOTIDE SEQUENCE [LARGE SCALE GENOMIC DNA]</scope>
    <source>
        <strain evidence="1 2">FT127W</strain>
    </source>
</reference>
<protein>
    <submittedName>
        <fullName evidence="1">Flavin-nucleotide-binding protein</fullName>
    </submittedName>
</protein>
<dbReference type="EMBL" id="WWCU01000002">
    <property type="protein sequence ID" value="MYN06255.1"/>
    <property type="molecule type" value="Genomic_DNA"/>
</dbReference>
<dbReference type="InterPro" id="IPR012349">
    <property type="entry name" value="Split_barrel_FMN-bd"/>
</dbReference>
<dbReference type="PANTHER" id="PTHR42815">
    <property type="entry name" value="FAD-BINDING, PUTATIVE (AFU_ORTHOLOGUE AFUA_6G07600)-RELATED"/>
    <property type="match status" value="1"/>
</dbReference>
<evidence type="ECO:0000313" key="2">
    <source>
        <dbReference type="Proteomes" id="UP000450676"/>
    </source>
</evidence>
<keyword evidence="2" id="KW-1185">Reference proteome</keyword>
<dbReference type="AlphaFoldDB" id="A0A7X4H7Q8"/>
<proteinExistence type="predicted"/>
<evidence type="ECO:0000313" key="1">
    <source>
        <dbReference type="EMBL" id="MYN06255.1"/>
    </source>
</evidence>
<sequence length="319" mass="34449">MDAALASPWHAGEVAMQRTVGMAERMDELGRKVIRGFMPEQHRAFFAQLPFVVLGAVDAAGDAWATLRAGRPGFLHSPDPQRLRAALPREPQDPAEAGMEHGDAVGMLGIELHTRRRNRMNGVLRRSGEDGFEVEVRQSFGNCPQYIQLRDYAFVEEPQAVPVELEALDGEARALIGAADSFYVATYAEVVAGGRQVDVSHRGGKPGFVRIDADGTLTIPDFQGNMFFNTLGNIALNGRAGLVFVDFASGGVLQMSGTAELLSGAEAAADLAAFDGAERLWRFAPQRIIRRAHALPLRWFAQDNGASPAALRTGAWPAA</sequence>
<dbReference type="RefSeq" id="WP_161070637.1">
    <property type="nucleotide sequence ID" value="NZ_WWCU01000002.1"/>
</dbReference>
<name>A0A7X4H7Q8_9BURK</name>
<dbReference type="Gene3D" id="2.30.110.10">
    <property type="entry name" value="Electron Transport, Fmn-binding Protein, Chain A"/>
    <property type="match status" value="1"/>
</dbReference>
<accession>A0A7X4H7Q8</accession>
<organism evidence="1 2">
    <name type="scientific">Pseudoduganella aquatica</name>
    <dbReference type="NCBI Taxonomy" id="2660641"/>
    <lineage>
        <taxon>Bacteria</taxon>
        <taxon>Pseudomonadati</taxon>
        <taxon>Pseudomonadota</taxon>
        <taxon>Betaproteobacteria</taxon>
        <taxon>Burkholderiales</taxon>
        <taxon>Oxalobacteraceae</taxon>
        <taxon>Telluria group</taxon>
        <taxon>Pseudoduganella</taxon>
    </lineage>
</organism>
<dbReference type="SUPFAM" id="SSF50475">
    <property type="entry name" value="FMN-binding split barrel"/>
    <property type="match status" value="1"/>
</dbReference>
<gene>
    <name evidence="1" type="ORF">GTP77_02775</name>
</gene>